<accession>A0A2R5GT96</accession>
<evidence type="ECO:0000313" key="1">
    <source>
        <dbReference type="EMBL" id="GBG33805.1"/>
    </source>
</evidence>
<comment type="caution">
    <text evidence="1">The sequence shown here is derived from an EMBL/GenBank/DDBJ whole genome shotgun (WGS) entry which is preliminary data.</text>
</comment>
<dbReference type="EMBL" id="BEYU01000170">
    <property type="protein sequence ID" value="GBG33805.1"/>
    <property type="molecule type" value="Genomic_DNA"/>
</dbReference>
<dbReference type="InParanoid" id="A0A2R5GT96"/>
<gene>
    <name evidence="1" type="ORF">FCC1311_100282</name>
</gene>
<name>A0A2R5GT96_9STRA</name>
<dbReference type="AlphaFoldDB" id="A0A2R5GT96"/>
<dbReference type="Gene3D" id="2.60.120.330">
    <property type="entry name" value="B-lactam Antibiotic, Isopenicillin N Synthase, Chain"/>
    <property type="match status" value="1"/>
</dbReference>
<sequence>MPELVVIDYEALVDKDRDVKALIEEAYGADGLGVLAIRNVPGFVEARDAALPQGHALAHAGDKVLDSLVDVESMYQAGWSRGKEKIGDKPDLAKASFFFNPLVDVPGTAEDRAKWPLSYPCNVWPSEEDLPGFENSLKSVGRIMRQTTAAVGKRIDELAATQLPNYNLDLGKLIAETDKAKGRLLYYYPLTDEEKSRGQRDSWIGVHNDSGFLTALAGEIYLDDEGNTIENPDPAAGLYVIDRAGVEHHVVIPKDCMAVQIGECVQVITGSVVQATPHYVRGAVVEGRRVARVSLPVFIDTKPDFALTSPEGITRQTVVDSASKEVPALGVRWLEQGQTFGDFLMKSVDVYYSWNQELSKQAFSDVSPPVSA</sequence>
<reference evidence="1 2" key="1">
    <citation type="submission" date="2017-12" db="EMBL/GenBank/DDBJ databases">
        <title>Sequencing, de novo assembly and annotation of complete genome of a new Thraustochytrid species, strain FCC1311.</title>
        <authorList>
            <person name="Sedici K."/>
            <person name="Godart F."/>
            <person name="Aiese Cigliano R."/>
            <person name="Sanseverino W."/>
            <person name="Barakat M."/>
            <person name="Ortet P."/>
            <person name="Marechal E."/>
            <person name="Cagnac O."/>
            <person name="Amato A."/>
        </authorList>
    </citation>
    <scope>NUCLEOTIDE SEQUENCE [LARGE SCALE GENOMIC DNA]</scope>
</reference>
<dbReference type="PANTHER" id="PTHR48420:SF1">
    <property type="entry name" value="NON-HAEM DIOXYGENASE N-TERMINAL DOMAIN-CONTAINING PROTEIN"/>
    <property type="match status" value="1"/>
</dbReference>
<organism evidence="1 2">
    <name type="scientific">Hondaea fermentalgiana</name>
    <dbReference type="NCBI Taxonomy" id="2315210"/>
    <lineage>
        <taxon>Eukaryota</taxon>
        <taxon>Sar</taxon>
        <taxon>Stramenopiles</taxon>
        <taxon>Bigyra</taxon>
        <taxon>Labyrinthulomycetes</taxon>
        <taxon>Thraustochytrida</taxon>
        <taxon>Thraustochytriidae</taxon>
        <taxon>Hondaea</taxon>
    </lineage>
</organism>
<proteinExistence type="predicted"/>
<evidence type="ECO:0000313" key="2">
    <source>
        <dbReference type="Proteomes" id="UP000241890"/>
    </source>
</evidence>
<dbReference type="PANTHER" id="PTHR48420">
    <property type="entry name" value="NON-HAEM DIOXYGENASE N-TERMINAL DOMAIN-CONTAINING PROTEIN"/>
    <property type="match status" value="1"/>
</dbReference>
<dbReference type="OrthoDB" id="438224at2759"/>
<dbReference type="Proteomes" id="UP000241890">
    <property type="component" value="Unassembled WGS sequence"/>
</dbReference>
<keyword evidence="2" id="KW-1185">Reference proteome</keyword>
<protein>
    <submittedName>
        <fullName evidence="1">Uncharacterized protein</fullName>
    </submittedName>
</protein>
<dbReference type="InterPro" id="IPR027443">
    <property type="entry name" value="IPNS-like_sf"/>
</dbReference>
<dbReference type="SUPFAM" id="SSF51197">
    <property type="entry name" value="Clavaminate synthase-like"/>
    <property type="match status" value="1"/>
</dbReference>